<name>A0A5C6NHJ4_9TELE</name>
<evidence type="ECO:0000256" key="2">
    <source>
        <dbReference type="SAM" id="Phobius"/>
    </source>
</evidence>
<dbReference type="AlphaFoldDB" id="A0A5C6NHJ4"/>
<dbReference type="Pfam" id="PF06809">
    <property type="entry name" value="NPDC1"/>
    <property type="match status" value="1"/>
</dbReference>
<feature type="signal peptide" evidence="3">
    <location>
        <begin position="1"/>
        <end position="35"/>
    </location>
</feature>
<evidence type="ECO:0000256" key="1">
    <source>
        <dbReference type="SAM" id="MobiDB-lite"/>
    </source>
</evidence>
<evidence type="ECO:0000256" key="3">
    <source>
        <dbReference type="SAM" id="SignalP"/>
    </source>
</evidence>
<dbReference type="Proteomes" id="UP000324091">
    <property type="component" value="Chromosome 20"/>
</dbReference>
<keyword evidence="2" id="KW-0472">Membrane</keyword>
<dbReference type="PANTHER" id="PTHR23352">
    <property type="entry name" value="NEURAL PROLIFERATION DIFFERENTIATION AND CONTROL PROTEIN-1 NPDC-1 PROTEIN"/>
    <property type="match status" value="1"/>
</dbReference>
<comment type="caution">
    <text evidence="4">The sequence shown here is derived from an EMBL/GenBank/DDBJ whole genome shotgun (WGS) entry which is preliminary data.</text>
</comment>
<feature type="compositionally biased region" description="Low complexity" evidence="1">
    <location>
        <begin position="206"/>
        <end position="216"/>
    </location>
</feature>
<dbReference type="InterPro" id="IPR009635">
    <property type="entry name" value="NPDC1"/>
</dbReference>
<reference evidence="4 5" key="1">
    <citation type="submission" date="2019-04" db="EMBL/GenBank/DDBJ databases">
        <title>Chromosome genome assembly for Takifugu flavidus.</title>
        <authorList>
            <person name="Xiao S."/>
        </authorList>
    </citation>
    <scope>NUCLEOTIDE SEQUENCE [LARGE SCALE GENOMIC DNA]</scope>
    <source>
        <strain evidence="4">HTHZ2018</strain>
        <tissue evidence="4">Muscle</tissue>
    </source>
</reference>
<keyword evidence="2" id="KW-1133">Transmembrane helix</keyword>
<gene>
    <name evidence="4" type="ORF">D4764_20G0005580</name>
</gene>
<feature type="region of interest" description="Disordered" evidence="1">
    <location>
        <begin position="203"/>
        <end position="228"/>
    </location>
</feature>
<evidence type="ECO:0000313" key="5">
    <source>
        <dbReference type="Proteomes" id="UP000324091"/>
    </source>
</evidence>
<feature type="chain" id="PRO_5022838407" evidence="3">
    <location>
        <begin position="36"/>
        <end position="380"/>
    </location>
</feature>
<sequence>MLLLLLLRPQKGRRRRASPLLLSAALLCFFPVSTGLPATHKCPPPSHCKREGRLNCRRSSSHCGPCFASLVENKEGRCVGREELRPHGQQKPCFECGAAADEAGSLLGGTVGALSHLQSADGTSRPHGHLLWERLMAVLEGGQSTFFSDPDEEIDFLQSVIAKQEVTELRPVTNPAGAPRRNHANKSRTDVSLLALKSQSRDALHANTAAPPTDTSTPPPRATNAVGRVGPNVSPTIREDHLLIIIISVCVVVGVTAVIIGTVCCVQLQKGSRLAQKVDYPSFGGVGAPAATAGGTSMGDKTLAQSAQMYHYQHRKQQMLSVGHHKPEHNAHEPEITSDEEEVGGDFTVYECPGLAPTGEMEVKNPLFDDSNLHYQGNHK</sequence>
<keyword evidence="5" id="KW-1185">Reference proteome</keyword>
<keyword evidence="3" id="KW-0732">Signal</keyword>
<dbReference type="PANTHER" id="PTHR23352:SF2">
    <property type="entry name" value="NEURAL PROLIFERATION DIFFERENTIATION AND CONTROL PROTEIN 1"/>
    <property type="match status" value="1"/>
</dbReference>
<protein>
    <submittedName>
        <fullName evidence="4">Neural proliferation differentiation and control protein 1</fullName>
    </submittedName>
</protein>
<proteinExistence type="predicted"/>
<organism evidence="4 5">
    <name type="scientific">Takifugu flavidus</name>
    <name type="common">sansaifugu</name>
    <dbReference type="NCBI Taxonomy" id="433684"/>
    <lineage>
        <taxon>Eukaryota</taxon>
        <taxon>Metazoa</taxon>
        <taxon>Chordata</taxon>
        <taxon>Craniata</taxon>
        <taxon>Vertebrata</taxon>
        <taxon>Euteleostomi</taxon>
        <taxon>Actinopterygii</taxon>
        <taxon>Neopterygii</taxon>
        <taxon>Teleostei</taxon>
        <taxon>Neoteleostei</taxon>
        <taxon>Acanthomorphata</taxon>
        <taxon>Eupercaria</taxon>
        <taxon>Tetraodontiformes</taxon>
        <taxon>Tetradontoidea</taxon>
        <taxon>Tetraodontidae</taxon>
        <taxon>Takifugu</taxon>
    </lineage>
</organism>
<evidence type="ECO:0000313" key="4">
    <source>
        <dbReference type="EMBL" id="TWW66526.1"/>
    </source>
</evidence>
<feature type="transmembrane region" description="Helical" evidence="2">
    <location>
        <begin position="242"/>
        <end position="266"/>
    </location>
</feature>
<keyword evidence="2" id="KW-0812">Transmembrane</keyword>
<accession>A0A5C6NHJ4</accession>
<dbReference type="GO" id="GO:0016020">
    <property type="term" value="C:membrane"/>
    <property type="evidence" value="ECO:0007669"/>
    <property type="project" value="InterPro"/>
</dbReference>
<dbReference type="EMBL" id="RHFK02000013">
    <property type="protein sequence ID" value="TWW66526.1"/>
    <property type="molecule type" value="Genomic_DNA"/>
</dbReference>